<evidence type="ECO:0000313" key="1">
    <source>
        <dbReference type="EMBL" id="TFK69307.1"/>
    </source>
</evidence>
<gene>
    <name evidence="1" type="ORF">BDN72DRAFT_768142</name>
</gene>
<sequence>MTNYNRTRRDQEILERAKNSPSFTVHLHPEHWTLNNGGKFLYNNQIASLLDDIRAYRIPVDFLELFEAAKVPFYDGCMVVELWDHRPQRPKEPAPGEPEKTQVVLHPNSETLWADLCSLNQRLGSKWTDQDALEIEARILLATSSPLCLDPDPHLTRIVNHVLKFTTPTVPVSLKRKAAALEPEEDETDKARRTKIMQYMAPPARSHAPKYVCFCSCSPIPLPETLSATKYWTTYTNIARPRPPNLQLPLQPPSRRPPPLLPLHLHPRLLSMLHKPPKLVNHPQHHLPQIPTSRRHIRRQNRKTRKSEPSSKSR</sequence>
<evidence type="ECO:0000313" key="2">
    <source>
        <dbReference type="Proteomes" id="UP000308600"/>
    </source>
</evidence>
<dbReference type="Proteomes" id="UP000308600">
    <property type="component" value="Unassembled WGS sequence"/>
</dbReference>
<accession>A0ACD3AWF7</accession>
<proteinExistence type="predicted"/>
<dbReference type="EMBL" id="ML208333">
    <property type="protein sequence ID" value="TFK69307.1"/>
    <property type="molecule type" value="Genomic_DNA"/>
</dbReference>
<reference evidence="1 2" key="1">
    <citation type="journal article" date="2019" name="Nat. Ecol. Evol.">
        <title>Megaphylogeny resolves global patterns of mushroom evolution.</title>
        <authorList>
            <person name="Varga T."/>
            <person name="Krizsan K."/>
            <person name="Foldi C."/>
            <person name="Dima B."/>
            <person name="Sanchez-Garcia M."/>
            <person name="Sanchez-Ramirez S."/>
            <person name="Szollosi G.J."/>
            <person name="Szarkandi J.G."/>
            <person name="Papp V."/>
            <person name="Albert L."/>
            <person name="Andreopoulos W."/>
            <person name="Angelini C."/>
            <person name="Antonin V."/>
            <person name="Barry K.W."/>
            <person name="Bougher N.L."/>
            <person name="Buchanan P."/>
            <person name="Buyck B."/>
            <person name="Bense V."/>
            <person name="Catcheside P."/>
            <person name="Chovatia M."/>
            <person name="Cooper J."/>
            <person name="Damon W."/>
            <person name="Desjardin D."/>
            <person name="Finy P."/>
            <person name="Geml J."/>
            <person name="Haridas S."/>
            <person name="Hughes K."/>
            <person name="Justo A."/>
            <person name="Karasinski D."/>
            <person name="Kautmanova I."/>
            <person name="Kiss B."/>
            <person name="Kocsube S."/>
            <person name="Kotiranta H."/>
            <person name="LaButti K.M."/>
            <person name="Lechner B.E."/>
            <person name="Liimatainen K."/>
            <person name="Lipzen A."/>
            <person name="Lukacs Z."/>
            <person name="Mihaltcheva S."/>
            <person name="Morgado L.N."/>
            <person name="Niskanen T."/>
            <person name="Noordeloos M.E."/>
            <person name="Ohm R.A."/>
            <person name="Ortiz-Santana B."/>
            <person name="Ovrebo C."/>
            <person name="Racz N."/>
            <person name="Riley R."/>
            <person name="Savchenko A."/>
            <person name="Shiryaev A."/>
            <person name="Soop K."/>
            <person name="Spirin V."/>
            <person name="Szebenyi C."/>
            <person name="Tomsovsky M."/>
            <person name="Tulloss R.E."/>
            <person name="Uehling J."/>
            <person name="Grigoriev I.V."/>
            <person name="Vagvolgyi C."/>
            <person name="Papp T."/>
            <person name="Martin F.M."/>
            <person name="Miettinen O."/>
            <person name="Hibbett D.S."/>
            <person name="Nagy L.G."/>
        </authorList>
    </citation>
    <scope>NUCLEOTIDE SEQUENCE [LARGE SCALE GENOMIC DNA]</scope>
    <source>
        <strain evidence="1 2">NL-1719</strain>
    </source>
</reference>
<name>A0ACD3AWF7_9AGAR</name>
<keyword evidence="2" id="KW-1185">Reference proteome</keyword>
<protein>
    <submittedName>
        <fullName evidence="1">Uncharacterized protein</fullName>
    </submittedName>
</protein>
<organism evidence="1 2">
    <name type="scientific">Pluteus cervinus</name>
    <dbReference type="NCBI Taxonomy" id="181527"/>
    <lineage>
        <taxon>Eukaryota</taxon>
        <taxon>Fungi</taxon>
        <taxon>Dikarya</taxon>
        <taxon>Basidiomycota</taxon>
        <taxon>Agaricomycotina</taxon>
        <taxon>Agaricomycetes</taxon>
        <taxon>Agaricomycetidae</taxon>
        <taxon>Agaricales</taxon>
        <taxon>Pluteineae</taxon>
        <taxon>Pluteaceae</taxon>
        <taxon>Pluteus</taxon>
    </lineage>
</organism>